<dbReference type="GO" id="GO:0000435">
    <property type="term" value="P:positive regulation of transcription from RNA polymerase II promoter by galactose"/>
    <property type="evidence" value="ECO:0007669"/>
    <property type="project" value="TreeGrafter"/>
</dbReference>
<feature type="compositionally biased region" description="Polar residues" evidence="5">
    <location>
        <begin position="87"/>
        <end position="102"/>
    </location>
</feature>
<dbReference type="GO" id="GO:0005634">
    <property type="term" value="C:nucleus"/>
    <property type="evidence" value="ECO:0007669"/>
    <property type="project" value="TreeGrafter"/>
</dbReference>
<dbReference type="Pfam" id="PF04082">
    <property type="entry name" value="Fungal_trans"/>
    <property type="match status" value="1"/>
</dbReference>
<evidence type="ECO:0000313" key="7">
    <source>
        <dbReference type="EMBL" id="KID91889.1"/>
    </source>
</evidence>
<feature type="domain" description="Zn(2)-C6 fungal-type" evidence="6">
    <location>
        <begin position="26"/>
        <end position="59"/>
    </location>
</feature>
<keyword evidence="1" id="KW-0479">Metal-binding</keyword>
<keyword evidence="4" id="KW-0539">Nucleus</keyword>
<keyword evidence="3" id="KW-0804">Transcription</keyword>
<accession>A0A0B4IBX2</accession>
<evidence type="ECO:0000313" key="8">
    <source>
        <dbReference type="Proteomes" id="UP000031192"/>
    </source>
</evidence>
<dbReference type="HOGENOM" id="CLU_008511_1_1_1"/>
<dbReference type="CDD" id="cd00067">
    <property type="entry name" value="GAL4"/>
    <property type="match status" value="1"/>
</dbReference>
<dbReference type="GO" id="GO:0000978">
    <property type="term" value="F:RNA polymerase II cis-regulatory region sequence-specific DNA binding"/>
    <property type="evidence" value="ECO:0007669"/>
    <property type="project" value="TreeGrafter"/>
</dbReference>
<reference evidence="7 8" key="1">
    <citation type="journal article" date="2014" name="Proc. Natl. Acad. Sci. U.S.A.">
        <title>Trajectory and genomic determinants of fungal-pathogen speciation and host adaptation.</title>
        <authorList>
            <person name="Hu X."/>
            <person name="Xiao G."/>
            <person name="Zheng P."/>
            <person name="Shang Y."/>
            <person name="Su Y."/>
            <person name="Zhang X."/>
            <person name="Liu X."/>
            <person name="Zhan S."/>
            <person name="St Leger R.J."/>
            <person name="Wang C."/>
        </authorList>
    </citation>
    <scope>NUCLEOTIDE SEQUENCE [LARGE SCALE GENOMIC DNA]</scope>
    <source>
        <strain evidence="7 8">ARSEF 977</strain>
    </source>
</reference>
<dbReference type="GO" id="GO:0000981">
    <property type="term" value="F:DNA-binding transcription factor activity, RNA polymerase II-specific"/>
    <property type="evidence" value="ECO:0007669"/>
    <property type="project" value="InterPro"/>
</dbReference>
<dbReference type="Proteomes" id="UP000031192">
    <property type="component" value="Unassembled WGS sequence"/>
</dbReference>
<evidence type="ECO:0000256" key="4">
    <source>
        <dbReference type="ARBA" id="ARBA00023242"/>
    </source>
</evidence>
<sequence>MDTHLPTGAPLYSGPRRPKRLKIDVACDTCRSRKVKCDGARPACGNCSKRFGQKDHCRYSNSDGTPAAPHKDTSPSTYTDWPPAKNEPQQQPHPTQVSNLTNHHVPPGGDPYPSRNCQEPHSSSQVSTFRPVLPSPSPGKRSADVKHVIPRDKRTAALSDAGSVRAPDASPSAIDSMTAVVDDGVSTGEFFGSSSAGSFTSQIKAAVANRLGQAQPKPPRSGLSLGVGNLNAPRRAGMHNSANEVLPPRRQADHLMNVYWFYVDPLYPFLDRRKWEQNYANLFAGTPIDTDEVIFVATLNIIFALATQLVESMEPENRDETSDVYFKRAKDLLDLTFWDSGSLELVQYLLLMSQYLQSTNLPHQTWMIVGSAVRVAQSLGLHLPETSALQPTASQRELLRRIWHGCVLMDRMVSLTHGRPAMISRNLASAVPLPLTSSNAKPNDYGRLTEGSFFVKSVELYEITHRVLLDLYSEPGSRPRSTIHDDRKDEDLAAVMQLDSAMMKWEESLPKFLVLSDADVANNDVSHRQAVILHIRFLHARMLLLRPVVARVCLPPPGFGVAAARPPDSLQSRVMQQCTIYCVEIARSIISLLLKHQAYDGTVGLLPAWWYRVYYLFSAATVLIAAKLRTDIINLQDINQAWSEAMKVLQAHEHVNTSARRCVAALQILSSKILNGGASTMDSSAHFDTTVSPMRSSVPPIGGIQSAVQQDQSFSQFPELDIRDLTFTVDDFSWLNDMNTWNVLNDTS</sequence>
<dbReference type="SUPFAM" id="SSF57701">
    <property type="entry name" value="Zn2/Cys6 DNA-binding domain"/>
    <property type="match status" value="1"/>
</dbReference>
<evidence type="ECO:0000256" key="1">
    <source>
        <dbReference type="ARBA" id="ARBA00022723"/>
    </source>
</evidence>
<dbReference type="PROSITE" id="PS50048">
    <property type="entry name" value="ZN2_CY6_FUNGAL_2"/>
    <property type="match status" value="1"/>
</dbReference>
<protein>
    <submittedName>
        <fullName evidence="7">Transcription factor, fungi</fullName>
    </submittedName>
</protein>
<dbReference type="SMART" id="SM00906">
    <property type="entry name" value="Fungal_trans"/>
    <property type="match status" value="1"/>
</dbReference>
<dbReference type="GO" id="GO:0008270">
    <property type="term" value="F:zinc ion binding"/>
    <property type="evidence" value="ECO:0007669"/>
    <property type="project" value="InterPro"/>
</dbReference>
<keyword evidence="2" id="KW-0805">Transcription regulation</keyword>
<dbReference type="AlphaFoldDB" id="A0A0B4IBX2"/>
<dbReference type="PANTHER" id="PTHR47424">
    <property type="entry name" value="REGULATORY PROTEIN GAL4"/>
    <property type="match status" value="1"/>
</dbReference>
<dbReference type="GO" id="GO:0006351">
    <property type="term" value="P:DNA-templated transcription"/>
    <property type="evidence" value="ECO:0007669"/>
    <property type="project" value="InterPro"/>
</dbReference>
<dbReference type="InterPro" id="IPR051127">
    <property type="entry name" value="Fungal_SecMet_Regulators"/>
</dbReference>
<name>A0A0B4IBX2_METGA</name>
<feature type="compositionally biased region" description="Polar residues" evidence="5">
    <location>
        <begin position="115"/>
        <end position="128"/>
    </location>
</feature>
<dbReference type="CDD" id="cd12148">
    <property type="entry name" value="fungal_TF_MHR"/>
    <property type="match status" value="1"/>
</dbReference>
<keyword evidence="8" id="KW-1185">Reference proteome</keyword>
<gene>
    <name evidence="7" type="ORF">MGU_00800</name>
</gene>
<dbReference type="Gene3D" id="4.10.240.10">
    <property type="entry name" value="Zn(2)-C6 fungal-type DNA-binding domain"/>
    <property type="match status" value="1"/>
</dbReference>
<dbReference type="InterPro" id="IPR001138">
    <property type="entry name" value="Zn2Cys6_DnaBD"/>
</dbReference>
<feature type="region of interest" description="Disordered" evidence="5">
    <location>
        <begin position="55"/>
        <end position="150"/>
    </location>
</feature>
<dbReference type="PANTHER" id="PTHR47424:SF4">
    <property type="entry name" value="ZN(II)2CYS6 TRANSCRIPTION FACTOR (EUROFUNG)"/>
    <property type="match status" value="1"/>
</dbReference>
<organism evidence="7 8">
    <name type="scientific">Metarhizium guizhouense (strain ARSEF 977)</name>
    <dbReference type="NCBI Taxonomy" id="1276136"/>
    <lineage>
        <taxon>Eukaryota</taxon>
        <taxon>Fungi</taxon>
        <taxon>Dikarya</taxon>
        <taxon>Ascomycota</taxon>
        <taxon>Pezizomycotina</taxon>
        <taxon>Sordariomycetes</taxon>
        <taxon>Hypocreomycetidae</taxon>
        <taxon>Hypocreales</taxon>
        <taxon>Clavicipitaceae</taxon>
        <taxon>Metarhizium</taxon>
    </lineage>
</organism>
<evidence type="ECO:0000256" key="2">
    <source>
        <dbReference type="ARBA" id="ARBA00023015"/>
    </source>
</evidence>
<comment type="caution">
    <text evidence="7">The sequence shown here is derived from an EMBL/GenBank/DDBJ whole genome shotgun (WGS) entry which is preliminary data.</text>
</comment>
<dbReference type="SMART" id="SM00066">
    <property type="entry name" value="GAL4"/>
    <property type="match status" value="1"/>
</dbReference>
<dbReference type="InterPro" id="IPR007219">
    <property type="entry name" value="XnlR_reg_dom"/>
</dbReference>
<evidence type="ECO:0000259" key="6">
    <source>
        <dbReference type="PROSITE" id="PS50048"/>
    </source>
</evidence>
<evidence type="ECO:0000256" key="5">
    <source>
        <dbReference type="SAM" id="MobiDB-lite"/>
    </source>
</evidence>
<feature type="compositionally biased region" description="Basic and acidic residues" evidence="5">
    <location>
        <begin position="141"/>
        <end position="150"/>
    </location>
</feature>
<proteinExistence type="predicted"/>
<evidence type="ECO:0000256" key="3">
    <source>
        <dbReference type="ARBA" id="ARBA00023163"/>
    </source>
</evidence>
<dbReference type="EMBL" id="AZNH01000002">
    <property type="protein sequence ID" value="KID91889.1"/>
    <property type="molecule type" value="Genomic_DNA"/>
</dbReference>
<dbReference type="Pfam" id="PF00172">
    <property type="entry name" value="Zn_clus"/>
    <property type="match status" value="1"/>
</dbReference>
<dbReference type="InterPro" id="IPR036864">
    <property type="entry name" value="Zn2-C6_fun-type_DNA-bd_sf"/>
</dbReference>
<dbReference type="OrthoDB" id="424974at2759"/>